<sequence length="216" mass="25115">MEISERILTQSKNSKNKIYSIHAPEVECISKGKSHKKYEFGCKVSLVTTSKSNWIVGVQALYGNPYDGHTLKSAIDQMEKITGFRPKEIYVEVSKLRRLSVSLLLLLDGFKGKDHHPEDVQVHLSNKSRKKMTRWEKMWMDRRSAIEPVISHLKHDHNMIRNFLKGKEGDRINAVLAAAGCNLRKLIRAFFLFLDRFTFFRAHFYQISFFSQLVNL</sequence>
<comment type="caution">
    <text evidence="2">The sequence shown here is derived from an EMBL/GenBank/DDBJ whole genome shotgun (WGS) entry which is preliminary data.</text>
</comment>
<evidence type="ECO:0000313" key="2">
    <source>
        <dbReference type="EMBL" id="EMF80402.1"/>
    </source>
</evidence>
<feature type="domain" description="Transposase DDE" evidence="1">
    <location>
        <begin position="122"/>
        <end position="187"/>
    </location>
</feature>
<name>M3FIX0_9LEPT</name>
<protein>
    <submittedName>
        <fullName evidence="2">Transposase DDE domain protein</fullName>
    </submittedName>
</protein>
<dbReference type="AlphaFoldDB" id="M3FIX0"/>
<dbReference type="Pfam" id="PF13751">
    <property type="entry name" value="DDE_Tnp_1_6"/>
    <property type="match status" value="1"/>
</dbReference>
<dbReference type="EMBL" id="AHOR02000057">
    <property type="protein sequence ID" value="EMF80402.1"/>
    <property type="molecule type" value="Genomic_DNA"/>
</dbReference>
<dbReference type="Proteomes" id="UP000011770">
    <property type="component" value="Unassembled WGS sequence"/>
</dbReference>
<organism evidence="2 3">
    <name type="scientific">Leptospira weilii serovar Topaz str. LT2116</name>
    <dbReference type="NCBI Taxonomy" id="1088540"/>
    <lineage>
        <taxon>Bacteria</taxon>
        <taxon>Pseudomonadati</taxon>
        <taxon>Spirochaetota</taxon>
        <taxon>Spirochaetia</taxon>
        <taxon>Leptospirales</taxon>
        <taxon>Leptospiraceae</taxon>
        <taxon>Leptospira</taxon>
    </lineage>
</organism>
<evidence type="ECO:0000313" key="3">
    <source>
        <dbReference type="Proteomes" id="UP000011770"/>
    </source>
</evidence>
<dbReference type="PANTHER" id="PTHR33803">
    <property type="entry name" value="IS1478 TRANSPOSASE"/>
    <property type="match status" value="1"/>
</dbReference>
<dbReference type="PANTHER" id="PTHR33803:SF3">
    <property type="entry name" value="BLL1974 PROTEIN"/>
    <property type="match status" value="1"/>
</dbReference>
<gene>
    <name evidence="2" type="ORF">LEP1GSC188_4640</name>
</gene>
<evidence type="ECO:0000259" key="1">
    <source>
        <dbReference type="Pfam" id="PF13751"/>
    </source>
</evidence>
<proteinExistence type="predicted"/>
<accession>M3FIX0</accession>
<dbReference type="InterPro" id="IPR025668">
    <property type="entry name" value="Tnp_DDE_dom"/>
</dbReference>
<reference evidence="2 3" key="1">
    <citation type="submission" date="2013-01" db="EMBL/GenBank/DDBJ databases">
        <authorList>
            <person name="Harkins D.M."/>
            <person name="Durkin A.S."/>
            <person name="Brinkac L.M."/>
            <person name="Haft D.H."/>
            <person name="Selengut J.D."/>
            <person name="Sanka R."/>
            <person name="DePew J."/>
            <person name="Purushe J."/>
            <person name="Tulsiani S.M."/>
            <person name="Graham G.C."/>
            <person name="Burns M.-A."/>
            <person name="Dohnt M.F."/>
            <person name="Smythe L.D."/>
            <person name="McKay D.B."/>
            <person name="Craig S.B."/>
            <person name="Vinetz J.M."/>
            <person name="Sutton G.G."/>
            <person name="Nierman W.C."/>
            <person name="Fouts D.E."/>
        </authorList>
    </citation>
    <scope>NUCLEOTIDE SEQUENCE [LARGE SCALE GENOMIC DNA]</scope>
    <source>
        <strain evidence="2 3">LT2116</strain>
    </source>
</reference>